<dbReference type="RefSeq" id="WP_148580076.1">
    <property type="nucleotide sequence ID" value="NZ_SDKK01000015.1"/>
</dbReference>
<evidence type="ECO:0000313" key="3">
    <source>
        <dbReference type="Proteomes" id="UP000389128"/>
    </source>
</evidence>
<proteinExistence type="predicted"/>
<feature type="transmembrane region" description="Helical" evidence="1">
    <location>
        <begin position="96"/>
        <end position="113"/>
    </location>
</feature>
<keyword evidence="1" id="KW-1133">Transmembrane helix</keyword>
<evidence type="ECO:0000313" key="2">
    <source>
        <dbReference type="EMBL" id="TYC54944.1"/>
    </source>
</evidence>
<keyword evidence="1" id="KW-0472">Membrane</keyword>
<keyword evidence="3" id="KW-1185">Reference proteome</keyword>
<protein>
    <recommendedName>
        <fullName evidence="4">DUF883 family protein</fullName>
    </recommendedName>
</protein>
<dbReference type="EMBL" id="SDKK01000015">
    <property type="protein sequence ID" value="TYC54944.1"/>
    <property type="molecule type" value="Genomic_DNA"/>
</dbReference>
<keyword evidence="1" id="KW-0812">Transmembrane</keyword>
<sequence length="116" mass="11812">MASTSTSLIGTNDLGGTLARSVENASNSLHGAIDRASGAAQPAVDHLATGAHHAVERLAGSAGRAAETMDTKGRQLLDAKSRFAESCSAHIRNKPVAALGIAVGAGLLISWLLRSR</sequence>
<evidence type="ECO:0000256" key="1">
    <source>
        <dbReference type="SAM" id="Phobius"/>
    </source>
</evidence>
<gene>
    <name evidence="2" type="ORF">ETQ85_15940</name>
</gene>
<name>A0A6C2CLB0_9RHOO</name>
<organism evidence="2 3">
    <name type="scientific">Zoogloea oleivorans</name>
    <dbReference type="NCBI Taxonomy" id="1552750"/>
    <lineage>
        <taxon>Bacteria</taxon>
        <taxon>Pseudomonadati</taxon>
        <taxon>Pseudomonadota</taxon>
        <taxon>Betaproteobacteria</taxon>
        <taxon>Rhodocyclales</taxon>
        <taxon>Zoogloeaceae</taxon>
        <taxon>Zoogloea</taxon>
    </lineage>
</organism>
<dbReference type="AlphaFoldDB" id="A0A6C2CLB0"/>
<comment type="caution">
    <text evidence="2">The sequence shown here is derived from an EMBL/GenBank/DDBJ whole genome shotgun (WGS) entry which is preliminary data.</text>
</comment>
<accession>A0A6C2CLB0</accession>
<evidence type="ECO:0008006" key="4">
    <source>
        <dbReference type="Google" id="ProtNLM"/>
    </source>
</evidence>
<dbReference type="Proteomes" id="UP000389128">
    <property type="component" value="Unassembled WGS sequence"/>
</dbReference>
<reference evidence="2 3" key="1">
    <citation type="submission" date="2019-01" db="EMBL/GenBank/DDBJ databases">
        <title>Zoogloea oleivorans genome sequencing and assembly.</title>
        <authorList>
            <person name="Tancsics A."/>
            <person name="Farkas M."/>
            <person name="Kriszt B."/>
            <person name="Maroti G."/>
            <person name="Horvath B."/>
        </authorList>
    </citation>
    <scope>NUCLEOTIDE SEQUENCE [LARGE SCALE GENOMIC DNA]</scope>
    <source>
        <strain evidence="2 3">Buc</strain>
    </source>
</reference>